<comment type="caution">
    <text evidence="1">The sequence shown here is derived from an EMBL/GenBank/DDBJ whole genome shotgun (WGS) entry which is preliminary data.</text>
</comment>
<organism evidence="1 2">
    <name type="scientific">Catharanthus roseus</name>
    <name type="common">Madagascar periwinkle</name>
    <name type="synonym">Vinca rosea</name>
    <dbReference type="NCBI Taxonomy" id="4058"/>
    <lineage>
        <taxon>Eukaryota</taxon>
        <taxon>Viridiplantae</taxon>
        <taxon>Streptophyta</taxon>
        <taxon>Embryophyta</taxon>
        <taxon>Tracheophyta</taxon>
        <taxon>Spermatophyta</taxon>
        <taxon>Magnoliopsida</taxon>
        <taxon>eudicotyledons</taxon>
        <taxon>Gunneridae</taxon>
        <taxon>Pentapetalae</taxon>
        <taxon>asterids</taxon>
        <taxon>lamiids</taxon>
        <taxon>Gentianales</taxon>
        <taxon>Apocynaceae</taxon>
        <taxon>Rauvolfioideae</taxon>
        <taxon>Vinceae</taxon>
        <taxon>Catharanthinae</taxon>
        <taxon>Catharanthus</taxon>
    </lineage>
</organism>
<protein>
    <submittedName>
        <fullName evidence="1">Uncharacterized protein</fullName>
    </submittedName>
</protein>
<reference evidence="2" key="1">
    <citation type="journal article" date="2023" name="Nat. Plants">
        <title>Single-cell RNA sequencing provides a high-resolution roadmap for understanding the multicellular compartmentation of specialized metabolism.</title>
        <authorList>
            <person name="Sun S."/>
            <person name="Shen X."/>
            <person name="Li Y."/>
            <person name="Li Y."/>
            <person name="Wang S."/>
            <person name="Li R."/>
            <person name="Zhang H."/>
            <person name="Shen G."/>
            <person name="Guo B."/>
            <person name="Wei J."/>
            <person name="Xu J."/>
            <person name="St-Pierre B."/>
            <person name="Chen S."/>
            <person name="Sun C."/>
        </authorList>
    </citation>
    <scope>NUCLEOTIDE SEQUENCE [LARGE SCALE GENOMIC DNA]</scope>
</reference>
<sequence>MPSAISPQWQEKASGFFQSSGVKIKEAGQSAGSFVEEVAKDAKVNVADVAEKVGLVVKSRWSLLQKPSTRHAMQERFITAAATTSLFLRKGFSETKDKVTVGKTKVEEVAKKTAQKSKTLLSDIERWQKGVASNDVFGVPIEITVQRQQSTRAIPHIVVKCADYLVLSGMNSQELFKSEGDKKVIQHLVTLYNQDLNASIPESVNPVDVAALLKCYLASLPEPLTTFELYDEIRHARSSINVMRNILKRLPTVNYMTLELVTALLLRVSQKSLLTKMDARSLALEMAPILIWTKGRRPEQYKQFWNHTSKVHSKTNMDPTPTPWDLLAEEGEEAAIPLDDGLPVDFGAIEFVQCLIEQHNAIFTDANETVWR</sequence>
<gene>
    <name evidence="1" type="ORF">M9H77_10628</name>
</gene>
<name>A0ACC0BC68_CATRO</name>
<accession>A0ACC0BC68</accession>
<proteinExistence type="predicted"/>
<evidence type="ECO:0000313" key="1">
    <source>
        <dbReference type="EMBL" id="KAI5670264.1"/>
    </source>
</evidence>
<evidence type="ECO:0000313" key="2">
    <source>
        <dbReference type="Proteomes" id="UP001060085"/>
    </source>
</evidence>
<dbReference type="EMBL" id="CM044703">
    <property type="protein sequence ID" value="KAI5670264.1"/>
    <property type="molecule type" value="Genomic_DNA"/>
</dbReference>
<keyword evidence="2" id="KW-1185">Reference proteome</keyword>
<dbReference type="Proteomes" id="UP001060085">
    <property type="component" value="Linkage Group LG03"/>
</dbReference>